<keyword evidence="1" id="KW-0472">Membrane</keyword>
<keyword evidence="1" id="KW-1133">Transmembrane helix</keyword>
<dbReference type="Proteomes" id="UP000575898">
    <property type="component" value="Unassembled WGS sequence"/>
</dbReference>
<protein>
    <submittedName>
        <fullName evidence="2">Uncharacterized protein</fullName>
    </submittedName>
</protein>
<gene>
    <name evidence="2" type="ORF">HNQ59_003056</name>
</gene>
<dbReference type="AlphaFoldDB" id="A0A840MM88"/>
<sequence>MKNYLHILLKTLLPTLAGCIAGSLLTTIVIMVTLQDTVSLATFIVFTLMAAMFAIVPSLLWGASLYALTVLHGRASYLSTMIIGAIPGFILYLLHRSEFTELCLYYGISIGACTHFFAKLRPRV</sequence>
<feature type="transmembrane region" description="Helical" evidence="1">
    <location>
        <begin position="12"/>
        <end position="34"/>
    </location>
</feature>
<dbReference type="RefSeq" id="WP_184041088.1">
    <property type="nucleotide sequence ID" value="NZ_JACHHY010000019.1"/>
</dbReference>
<keyword evidence="3" id="KW-1185">Reference proteome</keyword>
<feature type="transmembrane region" description="Helical" evidence="1">
    <location>
        <begin position="40"/>
        <end position="63"/>
    </location>
</feature>
<evidence type="ECO:0000256" key="1">
    <source>
        <dbReference type="SAM" id="Phobius"/>
    </source>
</evidence>
<organism evidence="2 3">
    <name type="scientific">Chitinivorax tropicus</name>
    <dbReference type="NCBI Taxonomy" id="714531"/>
    <lineage>
        <taxon>Bacteria</taxon>
        <taxon>Pseudomonadati</taxon>
        <taxon>Pseudomonadota</taxon>
        <taxon>Betaproteobacteria</taxon>
        <taxon>Chitinivorax</taxon>
    </lineage>
</organism>
<evidence type="ECO:0000313" key="2">
    <source>
        <dbReference type="EMBL" id="MBB5019748.1"/>
    </source>
</evidence>
<evidence type="ECO:0000313" key="3">
    <source>
        <dbReference type="Proteomes" id="UP000575898"/>
    </source>
</evidence>
<comment type="caution">
    <text evidence="2">The sequence shown here is derived from an EMBL/GenBank/DDBJ whole genome shotgun (WGS) entry which is preliminary data.</text>
</comment>
<feature type="transmembrane region" description="Helical" evidence="1">
    <location>
        <begin position="75"/>
        <end position="93"/>
    </location>
</feature>
<keyword evidence="1" id="KW-0812">Transmembrane</keyword>
<accession>A0A840MM88</accession>
<name>A0A840MM88_9PROT</name>
<dbReference type="EMBL" id="JACHHY010000019">
    <property type="protein sequence ID" value="MBB5019748.1"/>
    <property type="molecule type" value="Genomic_DNA"/>
</dbReference>
<reference evidence="2 3" key="1">
    <citation type="submission" date="2020-08" db="EMBL/GenBank/DDBJ databases">
        <title>Genomic Encyclopedia of Type Strains, Phase IV (KMG-IV): sequencing the most valuable type-strain genomes for metagenomic binning, comparative biology and taxonomic classification.</title>
        <authorList>
            <person name="Goeker M."/>
        </authorList>
    </citation>
    <scope>NUCLEOTIDE SEQUENCE [LARGE SCALE GENOMIC DNA]</scope>
    <source>
        <strain evidence="2 3">DSM 27165</strain>
    </source>
</reference>
<feature type="transmembrane region" description="Helical" evidence="1">
    <location>
        <begin position="99"/>
        <end position="118"/>
    </location>
</feature>
<proteinExistence type="predicted"/>